<dbReference type="Proteomes" id="UP000294937">
    <property type="component" value="Unassembled WGS sequence"/>
</dbReference>
<dbReference type="EMBL" id="SMAG01000003">
    <property type="protein sequence ID" value="TCS94704.1"/>
    <property type="molecule type" value="Genomic_DNA"/>
</dbReference>
<sequence length="147" mass="17028">MIISLSILCFLLPSLFLISHTVEMEVKQMVGTHRLKMEYLSFMNWVQEEIKQGKGFHTDQQQALIFDLSNGDQIRYQLKGRKIIRSVKVKGENTFQGYTVLMNHVYMVVFIPDQNRVTFDIGLQNWHTSLEIMTTISGRSDLNASAR</sequence>
<organism evidence="1 2">
    <name type="scientific">Hazenella coriacea</name>
    <dbReference type="NCBI Taxonomy" id="1179467"/>
    <lineage>
        <taxon>Bacteria</taxon>
        <taxon>Bacillati</taxon>
        <taxon>Bacillota</taxon>
        <taxon>Bacilli</taxon>
        <taxon>Bacillales</taxon>
        <taxon>Thermoactinomycetaceae</taxon>
        <taxon>Hazenella</taxon>
    </lineage>
</organism>
<evidence type="ECO:0008006" key="3">
    <source>
        <dbReference type="Google" id="ProtNLM"/>
    </source>
</evidence>
<proteinExistence type="predicted"/>
<keyword evidence="2" id="KW-1185">Reference proteome</keyword>
<evidence type="ECO:0000313" key="2">
    <source>
        <dbReference type="Proteomes" id="UP000294937"/>
    </source>
</evidence>
<evidence type="ECO:0000313" key="1">
    <source>
        <dbReference type="EMBL" id="TCS94704.1"/>
    </source>
</evidence>
<protein>
    <recommendedName>
        <fullName evidence="3">Competence protein ComGF</fullName>
    </recommendedName>
</protein>
<accession>A0A4R3L913</accession>
<name>A0A4R3L913_9BACL</name>
<comment type="caution">
    <text evidence="1">The sequence shown here is derived from an EMBL/GenBank/DDBJ whole genome shotgun (WGS) entry which is preliminary data.</text>
</comment>
<dbReference type="AlphaFoldDB" id="A0A4R3L913"/>
<gene>
    <name evidence="1" type="ORF">EDD58_103120</name>
</gene>
<reference evidence="1 2" key="1">
    <citation type="submission" date="2019-03" db="EMBL/GenBank/DDBJ databases">
        <title>Genomic Encyclopedia of Type Strains, Phase IV (KMG-IV): sequencing the most valuable type-strain genomes for metagenomic binning, comparative biology and taxonomic classification.</title>
        <authorList>
            <person name="Goeker M."/>
        </authorList>
    </citation>
    <scope>NUCLEOTIDE SEQUENCE [LARGE SCALE GENOMIC DNA]</scope>
    <source>
        <strain evidence="1 2">DSM 45707</strain>
    </source>
</reference>